<feature type="signal peptide" evidence="1">
    <location>
        <begin position="1"/>
        <end position="19"/>
    </location>
</feature>
<dbReference type="Proteomes" id="UP001152799">
    <property type="component" value="Chromosome 7"/>
</dbReference>
<evidence type="ECO:0000313" key="3">
    <source>
        <dbReference type="Proteomes" id="UP001152799"/>
    </source>
</evidence>
<reference evidence="2" key="1">
    <citation type="submission" date="2022-01" db="EMBL/GenBank/DDBJ databases">
        <authorList>
            <person name="King R."/>
        </authorList>
    </citation>
    <scope>NUCLEOTIDE SEQUENCE</scope>
</reference>
<dbReference type="PROSITE" id="PS51257">
    <property type="entry name" value="PROKAR_LIPOPROTEIN"/>
    <property type="match status" value="1"/>
</dbReference>
<keyword evidence="3" id="KW-1185">Reference proteome</keyword>
<dbReference type="AlphaFoldDB" id="A0A9N9MZJ2"/>
<proteinExistence type="predicted"/>
<evidence type="ECO:0000313" key="2">
    <source>
        <dbReference type="EMBL" id="CAG9771928.1"/>
    </source>
</evidence>
<name>A0A9N9MZJ2_9CUCU</name>
<keyword evidence="1" id="KW-0732">Signal</keyword>
<gene>
    <name evidence="2" type="ORF">CEUTPL_LOCUS12351</name>
</gene>
<dbReference type="EMBL" id="OU892283">
    <property type="protein sequence ID" value="CAG9771928.1"/>
    <property type="molecule type" value="Genomic_DNA"/>
</dbReference>
<sequence>MKYVAILVFALMAISSAYAGAIGLGCCGGAVLAAPAVGIRTVGVVGAPGLAVGGLGLGGLGHGRVLLG</sequence>
<evidence type="ECO:0000256" key="1">
    <source>
        <dbReference type="SAM" id="SignalP"/>
    </source>
</evidence>
<organism evidence="2 3">
    <name type="scientific">Ceutorhynchus assimilis</name>
    <name type="common">cabbage seed weevil</name>
    <dbReference type="NCBI Taxonomy" id="467358"/>
    <lineage>
        <taxon>Eukaryota</taxon>
        <taxon>Metazoa</taxon>
        <taxon>Ecdysozoa</taxon>
        <taxon>Arthropoda</taxon>
        <taxon>Hexapoda</taxon>
        <taxon>Insecta</taxon>
        <taxon>Pterygota</taxon>
        <taxon>Neoptera</taxon>
        <taxon>Endopterygota</taxon>
        <taxon>Coleoptera</taxon>
        <taxon>Polyphaga</taxon>
        <taxon>Cucujiformia</taxon>
        <taxon>Curculionidae</taxon>
        <taxon>Ceutorhynchinae</taxon>
        <taxon>Ceutorhynchus</taxon>
    </lineage>
</organism>
<accession>A0A9N9MZJ2</accession>
<feature type="chain" id="PRO_5040331445" evidence="1">
    <location>
        <begin position="20"/>
        <end position="68"/>
    </location>
</feature>
<protein>
    <submittedName>
        <fullName evidence="2">Uncharacterized protein</fullName>
    </submittedName>
</protein>